<accession>A0A2P4P584</accession>
<protein>
    <submittedName>
        <fullName evidence="2">Uncharacterized protein</fullName>
    </submittedName>
</protein>
<keyword evidence="1" id="KW-0175">Coiled coil</keyword>
<dbReference type="Proteomes" id="UP000018888">
    <property type="component" value="Unassembled WGS sequence"/>
</dbReference>
<evidence type="ECO:0000313" key="3">
    <source>
        <dbReference type="Proteomes" id="UP000018888"/>
    </source>
</evidence>
<dbReference type="SMR" id="A0A2P4P584"/>
<feature type="coiled-coil region" evidence="1">
    <location>
        <begin position="31"/>
        <end position="111"/>
    </location>
</feature>
<proteinExistence type="predicted"/>
<comment type="caution">
    <text evidence="2">The sequence shown here is derived from an EMBL/GenBank/DDBJ whole genome shotgun (WGS) entry which is preliminary data.</text>
</comment>
<dbReference type="EMBL" id="AUPC02000383">
    <property type="protein sequence ID" value="POG60556.1"/>
    <property type="molecule type" value="Genomic_DNA"/>
</dbReference>
<name>A0A2P4P584_RHIID</name>
<reference evidence="2 3" key="2">
    <citation type="journal article" date="2018" name="New Phytol.">
        <title>High intraspecific genome diversity in the model arbuscular mycorrhizal symbiont Rhizophagus irregularis.</title>
        <authorList>
            <person name="Chen E.C.H."/>
            <person name="Morin E."/>
            <person name="Beaudet D."/>
            <person name="Noel J."/>
            <person name="Yildirir G."/>
            <person name="Ndikumana S."/>
            <person name="Charron P."/>
            <person name="St-Onge C."/>
            <person name="Giorgi J."/>
            <person name="Kruger M."/>
            <person name="Marton T."/>
            <person name="Ropars J."/>
            <person name="Grigoriev I.V."/>
            <person name="Hainaut M."/>
            <person name="Henrissat B."/>
            <person name="Roux C."/>
            <person name="Martin F."/>
            <person name="Corradi N."/>
        </authorList>
    </citation>
    <scope>NUCLEOTIDE SEQUENCE [LARGE SCALE GENOMIC DNA]</scope>
    <source>
        <strain evidence="2 3">DAOM 197198</strain>
    </source>
</reference>
<keyword evidence="3" id="KW-1185">Reference proteome</keyword>
<reference evidence="2 3" key="1">
    <citation type="journal article" date="2013" name="Proc. Natl. Acad. Sci. U.S.A.">
        <title>Genome of an arbuscular mycorrhizal fungus provides insight into the oldest plant symbiosis.</title>
        <authorList>
            <person name="Tisserant E."/>
            <person name="Malbreil M."/>
            <person name="Kuo A."/>
            <person name="Kohler A."/>
            <person name="Symeonidi A."/>
            <person name="Balestrini R."/>
            <person name="Charron P."/>
            <person name="Duensing N."/>
            <person name="Frei Dit Frey N."/>
            <person name="Gianinazzi-Pearson V."/>
            <person name="Gilbert L.B."/>
            <person name="Handa Y."/>
            <person name="Herr J.R."/>
            <person name="Hijri M."/>
            <person name="Koul R."/>
            <person name="Kawaguchi M."/>
            <person name="Krajinski F."/>
            <person name="Lammers P.J."/>
            <person name="Masclaux F.G."/>
            <person name="Murat C."/>
            <person name="Morin E."/>
            <person name="Ndikumana S."/>
            <person name="Pagni M."/>
            <person name="Petitpierre D."/>
            <person name="Requena N."/>
            <person name="Rosikiewicz P."/>
            <person name="Riley R."/>
            <person name="Saito K."/>
            <person name="San Clemente H."/>
            <person name="Shapiro H."/>
            <person name="van Tuinen D."/>
            <person name="Becard G."/>
            <person name="Bonfante P."/>
            <person name="Paszkowski U."/>
            <person name="Shachar-Hill Y.Y."/>
            <person name="Tuskan G.A."/>
            <person name="Young P.W."/>
            <person name="Sanders I.R."/>
            <person name="Henrissat B."/>
            <person name="Rensing S.A."/>
            <person name="Grigoriev I.V."/>
            <person name="Corradi N."/>
            <person name="Roux C."/>
            <person name="Martin F."/>
        </authorList>
    </citation>
    <scope>NUCLEOTIDE SEQUENCE [LARGE SCALE GENOMIC DNA]</scope>
    <source>
        <strain evidence="2 3">DAOM 197198</strain>
    </source>
</reference>
<gene>
    <name evidence="2" type="ORF">GLOIN_2v1787703</name>
</gene>
<dbReference type="VEuPathDB" id="FungiDB:RhiirFUN_001873"/>
<dbReference type="AlphaFoldDB" id="A0A2P4P584"/>
<sequence length="141" mass="16978">MNSLKKKPIYRSLRSIEKIIEVRTRHFKIKIKIENDELKDKNTEIPELRRKFAETEAERAELKGKVTELPKQGVEESKRRDAENAKLKTKIKELESENVDFRDRITKVEQRPMLNDPTTVHLTSIWLQIIYPWQRIMKNHW</sequence>
<organism evidence="2 3">
    <name type="scientific">Rhizophagus irregularis (strain DAOM 181602 / DAOM 197198 / MUCL 43194)</name>
    <name type="common">Arbuscular mycorrhizal fungus</name>
    <name type="synonym">Glomus intraradices</name>
    <dbReference type="NCBI Taxonomy" id="747089"/>
    <lineage>
        <taxon>Eukaryota</taxon>
        <taxon>Fungi</taxon>
        <taxon>Fungi incertae sedis</taxon>
        <taxon>Mucoromycota</taxon>
        <taxon>Glomeromycotina</taxon>
        <taxon>Glomeromycetes</taxon>
        <taxon>Glomerales</taxon>
        <taxon>Glomeraceae</taxon>
        <taxon>Rhizophagus</taxon>
    </lineage>
</organism>
<evidence type="ECO:0000313" key="2">
    <source>
        <dbReference type="EMBL" id="POG60556.1"/>
    </source>
</evidence>
<evidence type="ECO:0000256" key="1">
    <source>
        <dbReference type="SAM" id="Coils"/>
    </source>
</evidence>